<dbReference type="Proteomes" id="UP000190023">
    <property type="component" value="Unassembled WGS sequence"/>
</dbReference>
<keyword evidence="11 13" id="KW-0472">Membrane</keyword>
<evidence type="ECO:0000256" key="4">
    <source>
        <dbReference type="ARBA" id="ARBA00022475"/>
    </source>
</evidence>
<evidence type="ECO:0000256" key="10">
    <source>
        <dbReference type="ARBA" id="ARBA00023047"/>
    </source>
</evidence>
<dbReference type="GO" id="GO:0005886">
    <property type="term" value="C:plasma membrane"/>
    <property type="evidence" value="ECO:0007669"/>
    <property type="project" value="UniProtKB-SubCell"/>
</dbReference>
<dbReference type="OrthoDB" id="5497849at2"/>
<evidence type="ECO:0000256" key="11">
    <source>
        <dbReference type="ARBA" id="ARBA00023136"/>
    </source>
</evidence>
<keyword evidence="12" id="KW-0175">Coiled coil</keyword>
<keyword evidence="8" id="KW-0972">Capsule biogenesis/degradation</keyword>
<dbReference type="PANTHER" id="PTHR32309:SF13">
    <property type="entry name" value="FERRIC ENTEROBACTIN TRANSPORT PROTEIN FEPE"/>
    <property type="match status" value="1"/>
</dbReference>
<dbReference type="InterPro" id="IPR005705">
    <property type="entry name" value="BexC_CtrB_KpsE_VexD"/>
</dbReference>
<feature type="transmembrane region" description="Helical" evidence="13">
    <location>
        <begin position="20"/>
        <end position="37"/>
    </location>
</feature>
<keyword evidence="6" id="KW-0762">Sugar transport</keyword>
<dbReference type="GO" id="GO:0009276">
    <property type="term" value="C:Gram-negative-bacterium-type cell wall"/>
    <property type="evidence" value="ECO:0007669"/>
    <property type="project" value="InterPro"/>
</dbReference>
<sequence length="371" mass="42370">MARKIPLWEKLTARKPLRWLTVIIPTFFSLFYFGIWASDVYISQSSFVVRSPKNQASLSGIGAILQSSGFARAQDDTYTVQEFIRSRTALSQLEQTLPVKQFYQERGDFFSRFDPLGLYPEQESFYQYFQKRLSINFDVVSGIATLNIRAFDPEEAQQINTHLLKQGEYFINQLNERAKKDTIFFAQQAVENAEKRVNETALALSQYRIENGVFDLQSQSEVQMKLISSMQSELINLQTQLDQVRSVAPNNPQVKTLIAREKSIKAEMQRQIEQVLGGGNSIASQTAEYQRLILDNTLAQQQLAATITSLQNTQAESERQQLYLEVISNPSKPDLALEPYRLYNILATLFIGLILYGLTLLIVASIREHKN</sequence>
<evidence type="ECO:0000256" key="5">
    <source>
        <dbReference type="ARBA" id="ARBA00022519"/>
    </source>
</evidence>
<feature type="coiled-coil region" evidence="12">
    <location>
        <begin position="190"/>
        <end position="247"/>
    </location>
</feature>
<evidence type="ECO:0000256" key="1">
    <source>
        <dbReference type="ARBA" id="ARBA00004429"/>
    </source>
</evidence>
<evidence type="ECO:0000256" key="6">
    <source>
        <dbReference type="ARBA" id="ARBA00022597"/>
    </source>
</evidence>
<evidence type="ECO:0000313" key="15">
    <source>
        <dbReference type="Proteomes" id="UP000190023"/>
    </source>
</evidence>
<dbReference type="STRING" id="123822.B0188_09310"/>
<evidence type="ECO:0000256" key="7">
    <source>
        <dbReference type="ARBA" id="ARBA00022692"/>
    </source>
</evidence>
<dbReference type="NCBIfam" id="TIGR01010">
    <property type="entry name" value="BexC_CtrB_KpsE"/>
    <property type="match status" value="1"/>
</dbReference>
<proteinExistence type="inferred from homology"/>
<keyword evidence="10" id="KW-0625">Polysaccharide transport</keyword>
<evidence type="ECO:0000256" key="12">
    <source>
        <dbReference type="SAM" id="Coils"/>
    </source>
</evidence>
<keyword evidence="15" id="KW-1185">Reference proteome</keyword>
<accession>A0A1T0AWI2</accession>
<keyword evidence="3" id="KW-0813">Transport</keyword>
<keyword evidence="4" id="KW-1003">Cell membrane</keyword>
<feature type="transmembrane region" description="Helical" evidence="13">
    <location>
        <begin position="342"/>
        <end position="366"/>
    </location>
</feature>
<comment type="caution">
    <text evidence="14">The sequence shown here is derived from an EMBL/GenBank/DDBJ whole genome shotgun (WGS) entry which is preliminary data.</text>
</comment>
<evidence type="ECO:0000256" key="9">
    <source>
        <dbReference type="ARBA" id="ARBA00022989"/>
    </source>
</evidence>
<protein>
    <submittedName>
        <fullName evidence="14">Capsule biosynthesis protein</fullName>
    </submittedName>
</protein>
<dbReference type="AlphaFoldDB" id="A0A1T0AWI2"/>
<evidence type="ECO:0000313" key="14">
    <source>
        <dbReference type="EMBL" id="OOS01867.1"/>
    </source>
</evidence>
<evidence type="ECO:0000256" key="3">
    <source>
        <dbReference type="ARBA" id="ARBA00022448"/>
    </source>
</evidence>
<evidence type="ECO:0000256" key="13">
    <source>
        <dbReference type="SAM" id="Phobius"/>
    </source>
</evidence>
<dbReference type="EMBL" id="MUYB01000041">
    <property type="protein sequence ID" value="OOS01867.1"/>
    <property type="molecule type" value="Genomic_DNA"/>
</dbReference>
<organism evidence="14 15">
    <name type="scientific">[Haemophilus] felis</name>
    <dbReference type="NCBI Taxonomy" id="123822"/>
    <lineage>
        <taxon>Bacteria</taxon>
        <taxon>Pseudomonadati</taxon>
        <taxon>Pseudomonadota</taxon>
        <taxon>Gammaproteobacteria</taxon>
        <taxon>Pasteurellales</taxon>
        <taxon>Pasteurellaceae</taxon>
    </lineage>
</organism>
<dbReference type="InterPro" id="IPR050445">
    <property type="entry name" value="Bact_polysacc_biosynth/exp"/>
</dbReference>
<gene>
    <name evidence="14" type="ORF">B0188_09310</name>
</gene>
<dbReference type="GO" id="GO:0015774">
    <property type="term" value="P:polysaccharide transport"/>
    <property type="evidence" value="ECO:0007669"/>
    <property type="project" value="UniProtKB-KW"/>
</dbReference>
<keyword evidence="9 13" id="KW-1133">Transmembrane helix</keyword>
<keyword evidence="7 13" id="KW-0812">Transmembrane</keyword>
<comment type="similarity">
    <text evidence="2">Belongs to the BexC/CtrB/KpsE family.</text>
</comment>
<evidence type="ECO:0000256" key="8">
    <source>
        <dbReference type="ARBA" id="ARBA00022903"/>
    </source>
</evidence>
<dbReference type="PANTHER" id="PTHR32309">
    <property type="entry name" value="TYROSINE-PROTEIN KINASE"/>
    <property type="match status" value="1"/>
</dbReference>
<comment type="subcellular location">
    <subcellularLocation>
        <location evidence="1">Cell inner membrane</location>
        <topology evidence="1">Multi-pass membrane protein</topology>
    </subcellularLocation>
</comment>
<dbReference type="GO" id="GO:0005351">
    <property type="term" value="F:carbohydrate:proton symporter activity"/>
    <property type="evidence" value="ECO:0007669"/>
    <property type="project" value="InterPro"/>
</dbReference>
<reference evidence="14 15" key="1">
    <citation type="submission" date="2017-02" db="EMBL/GenBank/DDBJ databases">
        <title>Draft genome sequence of Haemophilus felis CCUG 31170 type strain.</title>
        <authorList>
            <person name="Engstrom-Jakobsson H."/>
            <person name="Salva-Serra F."/>
            <person name="Thorell K."/>
            <person name="Gonzales-Siles L."/>
            <person name="Karlsson R."/>
            <person name="Boulund F."/>
            <person name="Engstrand L."/>
            <person name="Kristiansson E."/>
            <person name="Moore E."/>
        </authorList>
    </citation>
    <scope>NUCLEOTIDE SEQUENCE [LARGE SCALE GENOMIC DNA]</scope>
    <source>
        <strain evidence="14 15">CCUG 31170</strain>
    </source>
</reference>
<evidence type="ECO:0000256" key="2">
    <source>
        <dbReference type="ARBA" id="ARBA00008436"/>
    </source>
</evidence>
<dbReference type="GO" id="GO:0004713">
    <property type="term" value="F:protein tyrosine kinase activity"/>
    <property type="evidence" value="ECO:0007669"/>
    <property type="project" value="TreeGrafter"/>
</dbReference>
<name>A0A1T0AWI2_9PAST</name>
<keyword evidence="5" id="KW-0997">Cell inner membrane</keyword>